<comment type="caution">
    <text evidence="3">The sequence shown here is derived from an EMBL/GenBank/DDBJ whole genome shotgun (WGS) entry which is preliminary data.</text>
</comment>
<dbReference type="InterPro" id="IPR032071">
    <property type="entry name" value="DUF4806"/>
</dbReference>
<evidence type="ECO:0000313" key="3">
    <source>
        <dbReference type="EMBL" id="OXA47658.1"/>
    </source>
</evidence>
<dbReference type="EMBL" id="LNIX01000013">
    <property type="protein sequence ID" value="OXA47658.1"/>
    <property type="molecule type" value="Genomic_DNA"/>
</dbReference>
<evidence type="ECO:0000313" key="4">
    <source>
        <dbReference type="Proteomes" id="UP000198287"/>
    </source>
</evidence>
<dbReference type="AlphaFoldDB" id="A0A226DRL9"/>
<dbReference type="OrthoDB" id="10015795at2759"/>
<dbReference type="PANTHER" id="PTHR33053">
    <property type="entry name" value="PROTEIN, PUTATIVE-RELATED"/>
    <property type="match status" value="1"/>
</dbReference>
<feature type="region of interest" description="Disordered" evidence="1">
    <location>
        <begin position="723"/>
        <end position="787"/>
    </location>
</feature>
<keyword evidence="4" id="KW-1185">Reference proteome</keyword>
<accession>A0A226DRL9</accession>
<protein>
    <recommendedName>
        <fullName evidence="2">DUF4806 domain-containing protein</fullName>
    </recommendedName>
</protein>
<proteinExistence type="predicted"/>
<dbReference type="Proteomes" id="UP000198287">
    <property type="component" value="Unassembled WGS sequence"/>
</dbReference>
<name>A0A226DRL9_FOLCA</name>
<dbReference type="OMA" id="IMDNITH"/>
<feature type="compositionally biased region" description="Basic residues" evidence="1">
    <location>
        <begin position="743"/>
        <end position="753"/>
    </location>
</feature>
<evidence type="ECO:0000259" key="2">
    <source>
        <dbReference type="Pfam" id="PF16064"/>
    </source>
</evidence>
<dbReference type="PANTHER" id="PTHR33053:SF9">
    <property type="entry name" value="AGAP000105-PA"/>
    <property type="match status" value="1"/>
</dbReference>
<gene>
    <name evidence="3" type="ORF">Fcan01_17569</name>
</gene>
<feature type="compositionally biased region" description="Polar residues" evidence="1">
    <location>
        <begin position="764"/>
        <end position="776"/>
    </location>
</feature>
<organism evidence="3 4">
    <name type="scientific">Folsomia candida</name>
    <name type="common">Springtail</name>
    <dbReference type="NCBI Taxonomy" id="158441"/>
    <lineage>
        <taxon>Eukaryota</taxon>
        <taxon>Metazoa</taxon>
        <taxon>Ecdysozoa</taxon>
        <taxon>Arthropoda</taxon>
        <taxon>Hexapoda</taxon>
        <taxon>Collembola</taxon>
        <taxon>Entomobryomorpha</taxon>
        <taxon>Isotomoidea</taxon>
        <taxon>Isotomidae</taxon>
        <taxon>Proisotominae</taxon>
        <taxon>Folsomia</taxon>
    </lineage>
</organism>
<reference evidence="3 4" key="1">
    <citation type="submission" date="2015-12" db="EMBL/GenBank/DDBJ databases">
        <title>The genome of Folsomia candida.</title>
        <authorList>
            <person name="Faddeeva A."/>
            <person name="Derks M.F."/>
            <person name="Anvar Y."/>
            <person name="Smit S."/>
            <person name="Van Straalen N."/>
            <person name="Roelofs D."/>
        </authorList>
    </citation>
    <scope>NUCLEOTIDE SEQUENCE [LARGE SCALE GENOMIC DNA]</scope>
    <source>
        <strain evidence="3 4">VU population</strain>
        <tissue evidence="3">Whole body</tissue>
    </source>
</reference>
<evidence type="ECO:0000256" key="1">
    <source>
        <dbReference type="SAM" id="MobiDB-lite"/>
    </source>
</evidence>
<sequence>MTKIKYHLSKRQFRRRVSQRVSAVINALRQPKGKNIVLSQVGLPTSDHGHISELTLNFNTSDEWSTTEITLNTTSTKAIKVSVQKNTGTTEDIKEQLRIWSLNNKVSQIATSELLKILKSHECFRTLPADSRSLRKTQRVFQSRIVKPGNYVHLGFTNGLTAEISKLENIPKVISVLVNVDGIPISNSSKSEFWPVLCMLDSPSFVKKPFCVGIYHGVGKPENQNEFLTDFVAEVKQLQTSGFDYQGQKIGFEIKGFICDSPARAFITCTKYHAGYSSCGKCTQVGERYQNRTVFSSKLASKRTGDSFSNQVDEDHHRGTTILSELKLDLVQKVPFEFMHLICLGVTRKLLNLWVFGKPKYHKFSGHVISNLSRDLVKQRFLTPSEFNRKPRSLIELARWKATEYRQFLLYIGPVILQNYIPAKYFYHFTSLHLAVFILSNDELLNRHRKYANSLLEFFVQQFTSLYGKENLSYNIHGLLHVEDDVKNFGNLNRYSAFPFENHLGQIKNLVKGGNRPLSQVCRRICERERYRGTPSTQRNKNVNQSRNFAPLLPGLISPQYQKITFGSSFLQSDSKNCYCLLKTGELIKIVNFATRENDQSLCVVGRLCRDLLPLYTVPCDSREFGIYKFKRLGRQFVWSLSAVYIMEFAVVEFIKTKQVAVIPVQWISKDLTKGWWPPYMSSTKITTSVARKQPVDSKNWRQHEIRIFKQFYTYSEANSHLGQAEDTSNLESEYESSNDKRNNRKRKTKGRLASKGDSDSSSDEQSTPKNCQPKTSSLNVSNSPPLLPPTIPQYLSLNIGSGNALPSQLCLTNNYEDEIGQPSPNTDNSAAGNFTVVTSFEDYVINSLERIHEKLDLHTELIMNLTKISQVRKDLRPNLALKAQFNFPLENMEALDQLEGRLVSDECQAQLVEFLSVIGGSDYKDNVSRILHHVFADTLAIQIAWEGIRKVNPKRAFKELRFKNILFDAVRMNPICTKATDKEMKERGASWFQHASDRMRVAEMKRLKGQAGDATPESTETTN</sequence>
<dbReference type="STRING" id="158441.A0A226DRL9"/>
<dbReference type="Pfam" id="PF16064">
    <property type="entry name" value="DUF4806"/>
    <property type="match status" value="1"/>
</dbReference>
<feature type="compositionally biased region" description="Polar residues" evidence="1">
    <location>
        <begin position="723"/>
        <end position="732"/>
    </location>
</feature>
<feature type="domain" description="DUF4806" evidence="2">
    <location>
        <begin position="885"/>
        <end position="970"/>
    </location>
</feature>